<dbReference type="AlphaFoldDB" id="D2VJN8"/>
<dbReference type="SUPFAM" id="SSF53335">
    <property type="entry name" value="S-adenosyl-L-methionine-dependent methyltransferases"/>
    <property type="match status" value="1"/>
</dbReference>
<keyword evidence="4" id="KW-1185">Reference proteome</keyword>
<sequence>MLQQRNSTITPSSSNNNPPHQNNYTNTDDENHSKQQQQHVGDELFDIEKNMPSSSTQRSESFSSVSSSSTRQYDQIKTSTLPRRIGGMLRSLLCTRKGLFILLLIVFIILFILRWFIYVYNGPDWAVEMAGPVYANKNKESLYLVKTNTNPSFLILTLSPKSDVWISNQLVRRGWWESAIEKTFEEVLDDVFKKPNVECNMIDVGGNLGFFSLLSAAYGCQVSTFEVQPEMVERIKASATINGFKNIQVHNNAVTSVSFSNNSSIYSQLFNILQCGN</sequence>
<dbReference type="VEuPathDB" id="AmoebaDB:NAEGRDRAFT_69107"/>
<protein>
    <submittedName>
        <fullName evidence="3">Predicted protein</fullName>
    </submittedName>
</protein>
<evidence type="ECO:0000313" key="3">
    <source>
        <dbReference type="EMBL" id="EFC43063.1"/>
    </source>
</evidence>
<dbReference type="RefSeq" id="XP_002675807.1">
    <property type="nucleotide sequence ID" value="XM_002675761.1"/>
</dbReference>
<keyword evidence="2" id="KW-0812">Transmembrane</keyword>
<name>D2VJN8_NAEGR</name>
<evidence type="ECO:0000313" key="4">
    <source>
        <dbReference type="Proteomes" id="UP000006671"/>
    </source>
</evidence>
<dbReference type="EMBL" id="GG738876">
    <property type="protein sequence ID" value="EFC43063.1"/>
    <property type="molecule type" value="Genomic_DNA"/>
</dbReference>
<proteinExistence type="predicted"/>
<dbReference type="GeneID" id="8852960"/>
<dbReference type="eggNOG" id="ENOG502SB1C">
    <property type="taxonomic scope" value="Eukaryota"/>
</dbReference>
<accession>D2VJN8</accession>
<feature type="transmembrane region" description="Helical" evidence="2">
    <location>
        <begin position="98"/>
        <end position="120"/>
    </location>
</feature>
<evidence type="ECO:0000256" key="1">
    <source>
        <dbReference type="SAM" id="MobiDB-lite"/>
    </source>
</evidence>
<dbReference type="KEGG" id="ngr:NAEGRDRAFT_69107"/>
<organism evidence="4">
    <name type="scientific">Naegleria gruberi</name>
    <name type="common">Amoeba</name>
    <dbReference type="NCBI Taxonomy" id="5762"/>
    <lineage>
        <taxon>Eukaryota</taxon>
        <taxon>Discoba</taxon>
        <taxon>Heterolobosea</taxon>
        <taxon>Tetramitia</taxon>
        <taxon>Eutetramitia</taxon>
        <taxon>Vahlkampfiidae</taxon>
        <taxon>Naegleria</taxon>
    </lineage>
</organism>
<feature type="region of interest" description="Disordered" evidence="1">
    <location>
        <begin position="1"/>
        <end position="39"/>
    </location>
</feature>
<keyword evidence="2" id="KW-1133">Transmembrane helix</keyword>
<evidence type="ECO:0000256" key="2">
    <source>
        <dbReference type="SAM" id="Phobius"/>
    </source>
</evidence>
<feature type="compositionally biased region" description="Low complexity" evidence="1">
    <location>
        <begin position="53"/>
        <end position="69"/>
    </location>
</feature>
<gene>
    <name evidence="3" type="ORF">NAEGRDRAFT_69107</name>
</gene>
<feature type="compositionally biased region" description="Low complexity" evidence="1">
    <location>
        <begin position="1"/>
        <end position="26"/>
    </location>
</feature>
<dbReference type="Proteomes" id="UP000006671">
    <property type="component" value="Unassembled WGS sequence"/>
</dbReference>
<dbReference type="InParanoid" id="D2VJN8"/>
<reference evidence="3 4" key="1">
    <citation type="journal article" date="2010" name="Cell">
        <title>The genome of Naegleria gruberi illuminates early eukaryotic versatility.</title>
        <authorList>
            <person name="Fritz-Laylin L.K."/>
            <person name="Prochnik S.E."/>
            <person name="Ginger M.L."/>
            <person name="Dacks J.B."/>
            <person name="Carpenter M.L."/>
            <person name="Field M.C."/>
            <person name="Kuo A."/>
            <person name="Paredez A."/>
            <person name="Chapman J."/>
            <person name="Pham J."/>
            <person name="Shu S."/>
            <person name="Neupane R."/>
            <person name="Cipriano M."/>
            <person name="Mancuso J."/>
            <person name="Tu H."/>
            <person name="Salamov A."/>
            <person name="Lindquist E."/>
            <person name="Shapiro H."/>
            <person name="Lucas S."/>
            <person name="Grigoriev I.V."/>
            <person name="Cande W.Z."/>
            <person name="Fulton C."/>
            <person name="Rokhsar D.S."/>
            <person name="Dawson S.C."/>
        </authorList>
    </citation>
    <scope>NUCLEOTIDE SEQUENCE [LARGE SCALE GENOMIC DNA]</scope>
    <source>
        <strain evidence="3 4">NEG-M</strain>
    </source>
</reference>
<feature type="region of interest" description="Disordered" evidence="1">
    <location>
        <begin position="52"/>
        <end position="75"/>
    </location>
</feature>
<dbReference type="OrthoDB" id="411251at2759"/>
<keyword evidence="2" id="KW-0472">Membrane</keyword>
<dbReference type="InterPro" id="IPR029063">
    <property type="entry name" value="SAM-dependent_MTases_sf"/>
</dbReference>
<dbReference type="Gene3D" id="3.40.50.150">
    <property type="entry name" value="Vaccinia Virus protein VP39"/>
    <property type="match status" value="1"/>
</dbReference>